<protein>
    <submittedName>
        <fullName evidence="1">Uncharacterized protein</fullName>
    </submittedName>
</protein>
<reference evidence="1" key="1">
    <citation type="submission" date="2019-08" db="EMBL/GenBank/DDBJ databases">
        <authorList>
            <person name="Kucharzyk K."/>
            <person name="Murdoch R.W."/>
            <person name="Higgins S."/>
            <person name="Loffler F."/>
        </authorList>
    </citation>
    <scope>NUCLEOTIDE SEQUENCE</scope>
</reference>
<organism evidence="1">
    <name type="scientific">bioreactor metagenome</name>
    <dbReference type="NCBI Taxonomy" id="1076179"/>
    <lineage>
        <taxon>unclassified sequences</taxon>
        <taxon>metagenomes</taxon>
        <taxon>ecological metagenomes</taxon>
    </lineage>
</organism>
<gene>
    <name evidence="1" type="ORF">SDC9_62646</name>
</gene>
<evidence type="ECO:0000313" key="1">
    <source>
        <dbReference type="EMBL" id="MPM16268.1"/>
    </source>
</evidence>
<accession>A0A644XKI2</accession>
<dbReference type="AlphaFoldDB" id="A0A644XKI2"/>
<sequence>MKKHTTLVLLGIASLLFSLWGCNKEFEPIVLSGNWDLDTNGVMVYIIYNPVISADYPNTIKFLEKNLQKIRRELMKPQRITFKAPNNVDFSYNEVPLPVKGNYSQNDGFFTIINPLFPDGINGASDNLRLELYYDYDRLMSILYLLLTDEDDPPAIYDELIEKFEGVGSYRKSY</sequence>
<proteinExistence type="predicted"/>
<comment type="caution">
    <text evidence="1">The sequence shown here is derived from an EMBL/GenBank/DDBJ whole genome shotgun (WGS) entry which is preliminary data.</text>
</comment>
<dbReference type="EMBL" id="VSSQ01002580">
    <property type="protein sequence ID" value="MPM16268.1"/>
    <property type="molecule type" value="Genomic_DNA"/>
</dbReference>
<name>A0A644XKI2_9ZZZZ</name>